<keyword evidence="2" id="KW-1133">Transmembrane helix</keyword>
<dbReference type="SUPFAM" id="SSF111369">
    <property type="entry name" value="HlyD-like secretion proteins"/>
    <property type="match status" value="2"/>
</dbReference>
<dbReference type="RefSeq" id="WP_165600376.1">
    <property type="nucleotide sequence ID" value="NZ_SORZ01000001.1"/>
</dbReference>
<feature type="compositionally biased region" description="Low complexity" evidence="1">
    <location>
        <begin position="1"/>
        <end position="14"/>
    </location>
</feature>
<feature type="region of interest" description="Disordered" evidence="1">
    <location>
        <begin position="1"/>
        <end position="27"/>
    </location>
</feature>
<gene>
    <name evidence="5" type="primary">mdtN</name>
    <name evidence="5" type="ORF">E3202_03695</name>
</gene>
<evidence type="ECO:0000313" key="6">
    <source>
        <dbReference type="Proteomes" id="UP000315037"/>
    </source>
</evidence>
<dbReference type="Pfam" id="PF25917">
    <property type="entry name" value="BSH_RND"/>
    <property type="match status" value="1"/>
</dbReference>
<sequence length="373" mass="40222">MSASDPKSSPAAPASEKKHASQNITGTKIRSGKPVGYLIAGLAVLGVLALALFVNRSSFQHPTTDSGTITADVVQIGAEVGGRVKGLYIETDQHVRKGQLLYEIDPEPYVIALHQAQANAALAEAGYDSQKRQMRVASANAAASADALRAAQANQGLAARTVARLAPLARQSYVSWQQFDQARTHLRDADNELAAAKQHNAAAITAIGDLKRSEATLASSRAVLAQAQYNLNQTRVYAPQDGYVASLDVRSGELLAPHQVLFTLITDSTWYAMANIRELDLPPIKPGDCATVYSMINRHIPMKGTVLSIGWGVLSDDYKSIPTSVPYVARQMDWVHVAQRFPVRVRIDTPHVELLRMGATANIEMKHGAACRP</sequence>
<feature type="transmembrane region" description="Helical" evidence="2">
    <location>
        <begin position="35"/>
        <end position="54"/>
    </location>
</feature>
<dbReference type="EMBL" id="SORZ01000001">
    <property type="protein sequence ID" value="TPW36018.1"/>
    <property type="molecule type" value="Genomic_DNA"/>
</dbReference>
<feature type="domain" description="p-hydroxybenzoic acid efflux pump subunit AaeA-like beta-barrel" evidence="4">
    <location>
        <begin position="269"/>
        <end position="364"/>
    </location>
</feature>
<accession>A0A506URQ1</accession>
<proteinExistence type="predicted"/>
<evidence type="ECO:0000313" key="5">
    <source>
        <dbReference type="EMBL" id="TPW36018.1"/>
    </source>
</evidence>
<evidence type="ECO:0000256" key="2">
    <source>
        <dbReference type="SAM" id="Phobius"/>
    </source>
</evidence>
<keyword evidence="6" id="KW-1185">Reference proteome</keyword>
<dbReference type="Proteomes" id="UP000315037">
    <property type="component" value="Unassembled WGS sequence"/>
</dbReference>
<dbReference type="Gene3D" id="2.40.30.170">
    <property type="match status" value="1"/>
</dbReference>
<dbReference type="Gene3D" id="2.40.50.100">
    <property type="match status" value="1"/>
</dbReference>
<name>A0A506URQ1_9PROT</name>
<dbReference type="Pfam" id="PF25963">
    <property type="entry name" value="Beta-barrel_AAEA"/>
    <property type="match status" value="1"/>
</dbReference>
<dbReference type="PANTHER" id="PTHR30386">
    <property type="entry name" value="MEMBRANE FUSION SUBUNIT OF EMRAB-TOLC MULTIDRUG EFFLUX PUMP"/>
    <property type="match status" value="1"/>
</dbReference>
<reference evidence="5 6" key="1">
    <citation type="submission" date="2019-03" db="EMBL/GenBank/DDBJ databases">
        <title>The complete genome sequence of Neokomagataea sp. Jb2 NBRC113641.</title>
        <authorList>
            <person name="Chua K.-O."/>
            <person name="Chan K.-G."/>
            <person name="See-Too W.-S."/>
        </authorList>
    </citation>
    <scope>NUCLEOTIDE SEQUENCE [LARGE SCALE GENOMIC DNA]</scope>
    <source>
        <strain evidence="5 6">Jb2</strain>
    </source>
</reference>
<dbReference type="InterPro" id="IPR050739">
    <property type="entry name" value="MFP"/>
</dbReference>
<dbReference type="InterPro" id="IPR058634">
    <property type="entry name" value="AaeA-lik-b-barrel"/>
</dbReference>
<dbReference type="InterPro" id="IPR058625">
    <property type="entry name" value="MdtA-like_BSH"/>
</dbReference>
<comment type="caution">
    <text evidence="5">The sequence shown here is derived from an EMBL/GenBank/DDBJ whole genome shotgun (WGS) entry which is preliminary data.</text>
</comment>
<evidence type="ECO:0000259" key="3">
    <source>
        <dbReference type="Pfam" id="PF25917"/>
    </source>
</evidence>
<keyword evidence="2" id="KW-0812">Transmembrane</keyword>
<organism evidence="5 6">
    <name type="scientific">Oecophyllibacter saccharovorans</name>
    <dbReference type="NCBI Taxonomy" id="2558360"/>
    <lineage>
        <taxon>Bacteria</taxon>
        <taxon>Pseudomonadati</taxon>
        <taxon>Pseudomonadota</taxon>
        <taxon>Alphaproteobacteria</taxon>
        <taxon>Acetobacterales</taxon>
        <taxon>Acetobacteraceae</taxon>
        <taxon>Oecophyllibacter</taxon>
    </lineage>
</organism>
<dbReference type="AlphaFoldDB" id="A0A506URQ1"/>
<evidence type="ECO:0000259" key="4">
    <source>
        <dbReference type="Pfam" id="PF25963"/>
    </source>
</evidence>
<keyword evidence="2" id="KW-0472">Membrane</keyword>
<feature type="domain" description="Multidrug resistance protein MdtA-like barrel-sandwich hybrid" evidence="3">
    <location>
        <begin position="73"/>
        <end position="261"/>
    </location>
</feature>
<protein>
    <submittedName>
        <fullName evidence="5">Multidrug transporter subunit MdtN</fullName>
    </submittedName>
</protein>
<evidence type="ECO:0000256" key="1">
    <source>
        <dbReference type="SAM" id="MobiDB-lite"/>
    </source>
</evidence>
<dbReference type="NCBIfam" id="NF007785">
    <property type="entry name" value="PRK10476.1"/>
    <property type="match status" value="1"/>
</dbReference>
<dbReference type="PANTHER" id="PTHR30386:SF24">
    <property type="entry name" value="MULTIDRUG RESISTANCE EFFLUX PUMP"/>
    <property type="match status" value="1"/>
</dbReference>